<proteinExistence type="predicted"/>
<dbReference type="AlphaFoldDB" id="A0A5C6SVX0"/>
<evidence type="ECO:0000313" key="1">
    <source>
        <dbReference type="EMBL" id="TXC02486.1"/>
    </source>
</evidence>
<organism evidence="1 2">
    <name type="scientific">Fusarium oxysporum f. sp. cubense</name>
    <dbReference type="NCBI Taxonomy" id="61366"/>
    <lineage>
        <taxon>Eukaryota</taxon>
        <taxon>Fungi</taxon>
        <taxon>Dikarya</taxon>
        <taxon>Ascomycota</taxon>
        <taxon>Pezizomycotina</taxon>
        <taxon>Sordariomycetes</taxon>
        <taxon>Hypocreomycetidae</taxon>
        <taxon>Hypocreales</taxon>
        <taxon>Nectriaceae</taxon>
        <taxon>Fusarium</taxon>
        <taxon>Fusarium oxysporum species complex</taxon>
    </lineage>
</organism>
<comment type="caution">
    <text evidence="1">The sequence shown here is derived from an EMBL/GenBank/DDBJ whole genome shotgun (WGS) entry which is preliminary data.</text>
</comment>
<accession>A0A5C6SVX0</accession>
<gene>
    <name evidence="1" type="ORF">FocTR4_00015140</name>
</gene>
<dbReference type="EMBL" id="VMNF01000008">
    <property type="protein sequence ID" value="TXC02486.1"/>
    <property type="molecule type" value="Genomic_DNA"/>
</dbReference>
<name>A0A5C6SVX0_FUSOC</name>
<evidence type="ECO:0000313" key="2">
    <source>
        <dbReference type="Proteomes" id="UP000321331"/>
    </source>
</evidence>
<reference evidence="1 2" key="1">
    <citation type="submission" date="2019-07" db="EMBL/GenBank/DDBJ databases">
        <title>The First High-Quality Draft Genome Sequence of the Causal Agent of the Current Panama Disease Epidemic.</title>
        <authorList>
            <person name="Warmington R.J."/>
            <person name="Kay W."/>
            <person name="Jeffries A."/>
            <person name="Bebber D."/>
            <person name="Moore K."/>
            <person name="Studholme D.J."/>
        </authorList>
    </citation>
    <scope>NUCLEOTIDE SEQUENCE [LARGE SCALE GENOMIC DNA]</scope>
    <source>
        <strain evidence="1 2">TR4</strain>
    </source>
</reference>
<sequence>MSPRVNSWSISRGVLPLGLLMCRIFDYCTAEMLGRIISRLASVKLRYFCRHKQQLKDRYARVRWLQLGKALKEAEDNRLLVNDGTPNLEGTEKTFWLGGCRSKPKIFVLRGK</sequence>
<dbReference type="Proteomes" id="UP000321331">
    <property type="component" value="Unassembled WGS sequence"/>
</dbReference>
<protein>
    <submittedName>
        <fullName evidence="1">Uncharacterized protein</fullName>
    </submittedName>
</protein>